<dbReference type="AlphaFoldDB" id="B0DD46"/>
<dbReference type="KEGG" id="lbc:LACBIDRAFT_298568"/>
<dbReference type="KEGG" id="lbc:LACBIDRAFT_303231"/>
<dbReference type="InParanoid" id="B0DD46"/>
<proteinExistence type="predicted"/>
<dbReference type="GeneID" id="6077485"/>
<dbReference type="OrthoDB" id="3095345at2759"/>
<dbReference type="EMBL" id="DS547113">
    <property type="protein sequence ID" value="EDR05350.1"/>
    <property type="molecule type" value="Genomic_DNA"/>
</dbReference>
<dbReference type="GeneID" id="6079563"/>
<evidence type="ECO:0000313" key="2">
    <source>
        <dbReference type="EMBL" id="EDR05350.1"/>
    </source>
</evidence>
<reference evidence="3 4" key="1">
    <citation type="journal article" date="2008" name="Nature">
        <title>The genome of Laccaria bicolor provides insights into mycorrhizal symbiosis.</title>
        <authorList>
            <person name="Martin F."/>
            <person name="Aerts A."/>
            <person name="Ahren D."/>
            <person name="Brun A."/>
            <person name="Danchin E.G.J."/>
            <person name="Duchaussoy F."/>
            <person name="Gibon J."/>
            <person name="Kohler A."/>
            <person name="Lindquist E."/>
            <person name="Pereda V."/>
            <person name="Salamov A."/>
            <person name="Shapiro H.J."/>
            <person name="Wuyts J."/>
            <person name="Blaudez D."/>
            <person name="Buee M."/>
            <person name="Brokstein P."/>
            <person name="Canbaeck B."/>
            <person name="Cohen D."/>
            <person name="Courty P.E."/>
            <person name="Coutinho P.M."/>
            <person name="Delaruelle C."/>
            <person name="Detter J.C."/>
            <person name="Deveau A."/>
            <person name="DiFazio S."/>
            <person name="Duplessis S."/>
            <person name="Fraissinet-Tachet L."/>
            <person name="Lucic E."/>
            <person name="Frey-Klett P."/>
            <person name="Fourrey C."/>
            <person name="Feussner I."/>
            <person name="Gay G."/>
            <person name="Grimwood J."/>
            <person name="Hoegger P.J."/>
            <person name="Jain P."/>
            <person name="Kilaru S."/>
            <person name="Labbe J."/>
            <person name="Lin Y.C."/>
            <person name="Legue V."/>
            <person name="Le Tacon F."/>
            <person name="Marmeisse R."/>
            <person name="Melayah D."/>
            <person name="Montanini B."/>
            <person name="Muratet M."/>
            <person name="Nehls U."/>
            <person name="Niculita-Hirzel H."/>
            <person name="Oudot-Le Secq M.P."/>
            <person name="Peter M."/>
            <person name="Quesneville H."/>
            <person name="Rajashekar B."/>
            <person name="Reich M."/>
            <person name="Rouhier N."/>
            <person name="Schmutz J."/>
            <person name="Yin T."/>
            <person name="Chalot M."/>
            <person name="Henrissat B."/>
            <person name="Kuees U."/>
            <person name="Lucas S."/>
            <person name="Van de Peer Y."/>
            <person name="Podila G.K."/>
            <person name="Polle A."/>
            <person name="Pukkila P.J."/>
            <person name="Richardson P.M."/>
            <person name="Rouze P."/>
            <person name="Sanders I.R."/>
            <person name="Stajich J.E."/>
            <person name="Tunlid A."/>
            <person name="Tuskan G."/>
            <person name="Grigoriev I.V."/>
        </authorList>
    </citation>
    <scope>NUCLEOTIDE SEQUENCE [LARGE SCALE GENOMIC DNA]</scope>
    <source>
        <strain evidence="4">S238N-H82 / ATCC MYA-4686</strain>
    </source>
</reference>
<accession>B0DD46</accession>
<feature type="compositionally biased region" description="Basic residues" evidence="1">
    <location>
        <begin position="76"/>
        <end position="93"/>
    </location>
</feature>
<dbReference type="RefSeq" id="XP_001883908.1">
    <property type="nucleotide sequence ID" value="XM_001883873.1"/>
</dbReference>
<sequence length="101" mass="11767">MGREVFRTSHRAFWLHAPVLRMDIRRVEAGNASELTFNDARTNVPSNNQVSRDNFVLLPTTNRNDTREDEQDNKNAYKKSRHVYLTRERHRKGAGVQSTRG</sequence>
<dbReference type="HOGENOM" id="CLU_2503885_0_0_1"/>
<name>B0DD46_LACBS</name>
<feature type="region of interest" description="Disordered" evidence="1">
    <location>
        <begin position="61"/>
        <end position="101"/>
    </location>
</feature>
<keyword evidence="4" id="KW-1185">Reference proteome</keyword>
<dbReference type="EMBL" id="DS547104">
    <property type="protein sequence ID" value="EDR07411.1"/>
    <property type="molecule type" value="Genomic_DNA"/>
</dbReference>
<evidence type="ECO:0000313" key="3">
    <source>
        <dbReference type="EMBL" id="EDR07411.1"/>
    </source>
</evidence>
<organism evidence="4">
    <name type="scientific">Laccaria bicolor (strain S238N-H82 / ATCC MYA-4686)</name>
    <name type="common">Bicoloured deceiver</name>
    <name type="synonym">Laccaria laccata var. bicolor</name>
    <dbReference type="NCBI Taxonomy" id="486041"/>
    <lineage>
        <taxon>Eukaryota</taxon>
        <taxon>Fungi</taxon>
        <taxon>Dikarya</taxon>
        <taxon>Basidiomycota</taxon>
        <taxon>Agaricomycotina</taxon>
        <taxon>Agaricomycetes</taxon>
        <taxon>Agaricomycetidae</taxon>
        <taxon>Agaricales</taxon>
        <taxon>Agaricineae</taxon>
        <taxon>Hydnangiaceae</taxon>
        <taxon>Laccaria</taxon>
    </lineage>
</organism>
<dbReference type="RefSeq" id="XP_001881803.1">
    <property type="nucleotide sequence ID" value="XM_001881768.1"/>
</dbReference>
<protein>
    <submittedName>
        <fullName evidence="3">Predicted protein</fullName>
    </submittedName>
</protein>
<dbReference type="Proteomes" id="UP000001194">
    <property type="component" value="Unassembled WGS sequence"/>
</dbReference>
<evidence type="ECO:0000256" key="1">
    <source>
        <dbReference type="SAM" id="MobiDB-lite"/>
    </source>
</evidence>
<evidence type="ECO:0000313" key="4">
    <source>
        <dbReference type="Proteomes" id="UP000001194"/>
    </source>
</evidence>
<gene>
    <name evidence="3" type="ORF">LACBIDRAFT_298568</name>
    <name evidence="2" type="ORF">LACBIDRAFT_303231</name>
</gene>